<feature type="domain" description="FlgD/Vpr Ig-like" evidence="7">
    <location>
        <begin position="105"/>
        <end position="175"/>
    </location>
</feature>
<evidence type="ECO:0000259" key="8">
    <source>
        <dbReference type="Pfam" id="PF13861"/>
    </source>
</evidence>
<dbReference type="EMBL" id="CP000250">
    <property type="protein sequence ID" value="ABD05475.1"/>
    <property type="molecule type" value="Genomic_DNA"/>
</dbReference>
<evidence type="ECO:0000256" key="2">
    <source>
        <dbReference type="ARBA" id="ARBA00016013"/>
    </source>
</evidence>
<dbReference type="InterPro" id="IPR025963">
    <property type="entry name" value="FLgD_Tudor"/>
</dbReference>
<comment type="similarity">
    <text evidence="1 5">Belongs to the FlgD family.</text>
</comment>
<keyword evidence="3 5" id="KW-1005">Bacterial flagellum biogenesis</keyword>
<feature type="region of interest" description="Disordered" evidence="6">
    <location>
        <begin position="136"/>
        <end position="157"/>
    </location>
</feature>
<feature type="compositionally biased region" description="Low complexity" evidence="6">
    <location>
        <begin position="137"/>
        <end position="146"/>
    </location>
</feature>
<name>Q2J235_RHOP2</name>
<dbReference type="STRING" id="316058.RPB_0764"/>
<dbReference type="Proteomes" id="UP000008809">
    <property type="component" value="Chromosome"/>
</dbReference>
<gene>
    <name evidence="9" type="ordered locus">RPB_0764</name>
</gene>
<evidence type="ECO:0000259" key="7">
    <source>
        <dbReference type="Pfam" id="PF13860"/>
    </source>
</evidence>
<keyword evidence="9" id="KW-0969">Cilium</keyword>
<dbReference type="eggNOG" id="COG1843">
    <property type="taxonomic scope" value="Bacteria"/>
</dbReference>
<reference evidence="9 10" key="1">
    <citation type="submission" date="2006-01" db="EMBL/GenBank/DDBJ databases">
        <title>Complete sequence of Rhodopseudomonas palustris HaA2.</title>
        <authorList>
            <consortium name="US DOE Joint Genome Institute"/>
            <person name="Copeland A."/>
            <person name="Lucas S."/>
            <person name="Lapidus A."/>
            <person name="Barry K."/>
            <person name="Detter J.C."/>
            <person name="Glavina T."/>
            <person name="Hammon N."/>
            <person name="Israni S."/>
            <person name="Pitluck S."/>
            <person name="Chain P."/>
            <person name="Malfatti S."/>
            <person name="Shin M."/>
            <person name="Vergez L."/>
            <person name="Schmutz J."/>
            <person name="Larimer F."/>
            <person name="Land M."/>
            <person name="Hauser L."/>
            <person name="Pelletier D.A."/>
            <person name="Kyrpides N."/>
            <person name="Anderson I."/>
            <person name="Oda Y."/>
            <person name="Harwood C.S."/>
            <person name="Richardson P."/>
        </authorList>
    </citation>
    <scope>NUCLEOTIDE SEQUENCE [LARGE SCALE GENOMIC DNA]</scope>
    <source>
        <strain evidence="9 10">HaA2</strain>
    </source>
</reference>
<accession>Q2J235</accession>
<dbReference type="HOGENOM" id="CLU_047535_0_1_5"/>
<dbReference type="InterPro" id="IPR005648">
    <property type="entry name" value="FlgD"/>
</dbReference>
<protein>
    <recommendedName>
        <fullName evidence="2 5">Basal-body rod modification protein FlgD</fullName>
    </recommendedName>
</protein>
<evidence type="ECO:0000256" key="5">
    <source>
        <dbReference type="RuleBase" id="RU362076"/>
    </source>
</evidence>
<dbReference type="AlphaFoldDB" id="Q2J235"/>
<dbReference type="GO" id="GO:0044781">
    <property type="term" value="P:bacterial-type flagellum organization"/>
    <property type="evidence" value="ECO:0007669"/>
    <property type="project" value="UniProtKB-UniRule"/>
</dbReference>
<evidence type="ECO:0000256" key="4">
    <source>
        <dbReference type="ARBA" id="ARBA00024746"/>
    </source>
</evidence>
<dbReference type="OrthoDB" id="9785233at2"/>
<dbReference type="Gene3D" id="2.30.30.910">
    <property type="match status" value="1"/>
</dbReference>
<keyword evidence="10" id="KW-1185">Reference proteome</keyword>
<sequence>MSVAATTATTTTAATVASTASTTASLTSNEFMTLLITELQNQNPLEPTSTTDFVNQLTSYANYEQQQTLNANLTTLTTSLNSLLTLNSSNYIGQTVTAKADTGTLQDGQIAFGYSLDSAASSVTLTVKDSSGNAVWSGSGTTTSGTNSFTWDGKTTDGTQLSDGGQYTLEVSATDSTGQSVYGYTTVTGKVTGVDNSTGSPRLNIGNTSVSTDNVIGVTA</sequence>
<evidence type="ECO:0000313" key="9">
    <source>
        <dbReference type="EMBL" id="ABD05475.1"/>
    </source>
</evidence>
<keyword evidence="9" id="KW-0966">Cell projection</keyword>
<evidence type="ECO:0000256" key="3">
    <source>
        <dbReference type="ARBA" id="ARBA00022795"/>
    </source>
</evidence>
<dbReference type="Gene3D" id="2.60.40.4070">
    <property type="match status" value="1"/>
</dbReference>
<feature type="domain" description="FlgD Tudor-like" evidence="8">
    <location>
        <begin position="85"/>
        <end position="215"/>
    </location>
</feature>
<dbReference type="KEGG" id="rpb:RPB_0764"/>
<comment type="function">
    <text evidence="4 5">Required for flagellar hook formation. May act as a scaffolding protein.</text>
</comment>
<keyword evidence="9" id="KW-0282">Flagellum</keyword>
<proteinExistence type="inferred from homology"/>
<organism evidence="9 10">
    <name type="scientific">Rhodopseudomonas palustris (strain HaA2)</name>
    <dbReference type="NCBI Taxonomy" id="316058"/>
    <lineage>
        <taxon>Bacteria</taxon>
        <taxon>Pseudomonadati</taxon>
        <taxon>Pseudomonadota</taxon>
        <taxon>Alphaproteobacteria</taxon>
        <taxon>Hyphomicrobiales</taxon>
        <taxon>Nitrobacteraceae</taxon>
        <taxon>Rhodopseudomonas</taxon>
    </lineage>
</organism>
<dbReference type="Pfam" id="PF13860">
    <property type="entry name" value="FlgD_ig"/>
    <property type="match status" value="1"/>
</dbReference>
<evidence type="ECO:0000313" key="10">
    <source>
        <dbReference type="Proteomes" id="UP000008809"/>
    </source>
</evidence>
<evidence type="ECO:0000256" key="1">
    <source>
        <dbReference type="ARBA" id="ARBA00010577"/>
    </source>
</evidence>
<dbReference type="Pfam" id="PF13861">
    <property type="entry name" value="FLgD_tudor"/>
    <property type="match status" value="1"/>
</dbReference>
<dbReference type="InterPro" id="IPR025965">
    <property type="entry name" value="FlgD/Vpr_Ig-like"/>
</dbReference>
<dbReference type="Pfam" id="PF03963">
    <property type="entry name" value="FlgD"/>
    <property type="match status" value="1"/>
</dbReference>
<dbReference type="RefSeq" id="WP_011439664.1">
    <property type="nucleotide sequence ID" value="NC_007778.1"/>
</dbReference>
<evidence type="ECO:0000256" key="6">
    <source>
        <dbReference type="SAM" id="MobiDB-lite"/>
    </source>
</evidence>